<dbReference type="PANTHER" id="PTHR30543">
    <property type="entry name" value="CHROMATE REDUCTASE"/>
    <property type="match status" value="1"/>
</dbReference>
<organism evidence="2 3">
    <name type="scientific">Microbacterium aoyamense</name>
    <dbReference type="NCBI Taxonomy" id="344166"/>
    <lineage>
        <taxon>Bacteria</taxon>
        <taxon>Bacillati</taxon>
        <taxon>Actinomycetota</taxon>
        <taxon>Actinomycetes</taxon>
        <taxon>Micrococcales</taxon>
        <taxon>Microbacteriaceae</taxon>
        <taxon>Microbacterium</taxon>
    </lineage>
</organism>
<evidence type="ECO:0000313" key="3">
    <source>
        <dbReference type="Proteomes" id="UP001501343"/>
    </source>
</evidence>
<keyword evidence="3" id="KW-1185">Reference proteome</keyword>
<feature type="domain" description="VOC" evidence="1">
    <location>
        <begin position="196"/>
        <end position="312"/>
    </location>
</feature>
<dbReference type="PROSITE" id="PS51819">
    <property type="entry name" value="VOC"/>
    <property type="match status" value="1"/>
</dbReference>
<dbReference type="InterPro" id="IPR005025">
    <property type="entry name" value="FMN_Rdtase-like_dom"/>
</dbReference>
<evidence type="ECO:0000259" key="1">
    <source>
        <dbReference type="PROSITE" id="PS51819"/>
    </source>
</evidence>
<dbReference type="InterPro" id="IPR041581">
    <property type="entry name" value="Glyoxalase_6"/>
</dbReference>
<dbReference type="EMBL" id="BAAAOF010000006">
    <property type="protein sequence ID" value="GAA1936189.1"/>
    <property type="molecule type" value="Genomic_DNA"/>
</dbReference>
<protein>
    <recommendedName>
        <fullName evidence="1">VOC domain-containing protein</fullName>
    </recommendedName>
</protein>
<sequence length="317" mass="34850">MAALISTRVGIIVGSLRTESISRRIAHALAERAPGSMEFAWIEIGDLPLYSEDFDDDPPAQWTRFRDEVRSCDGLLFVTPEYNRSIPGALKNATDIGSRPDEDANVFDGKPAAIVSVSPYANGGMAANHALRQNFVYINLRTMAQPEAYIGMAEDVVDEEGRAGSDESDRLLTEFMQAFAEWIALVGQGESGERPIVGMLHFLSPEPRRLARFWSELMRLPIADGATDDLVMLDFDHVVTPTTWIFGRATDAARGRAPLGLDIGVQDADTWADVATRAEALGAERVGEHEDGGIQWIEMNDPDGNRFRVFAPRPEAT</sequence>
<dbReference type="Pfam" id="PF03358">
    <property type="entry name" value="FMN_red"/>
    <property type="match status" value="1"/>
</dbReference>
<dbReference type="InterPro" id="IPR050712">
    <property type="entry name" value="NAD(P)H-dep_reductase"/>
</dbReference>
<dbReference type="InterPro" id="IPR029039">
    <property type="entry name" value="Flavoprotein-like_sf"/>
</dbReference>
<gene>
    <name evidence="2" type="ORF">GCM10009775_30110</name>
</gene>
<reference evidence="3" key="1">
    <citation type="journal article" date="2019" name="Int. J. Syst. Evol. Microbiol.">
        <title>The Global Catalogue of Microorganisms (GCM) 10K type strain sequencing project: providing services to taxonomists for standard genome sequencing and annotation.</title>
        <authorList>
            <consortium name="The Broad Institute Genomics Platform"/>
            <consortium name="The Broad Institute Genome Sequencing Center for Infectious Disease"/>
            <person name="Wu L."/>
            <person name="Ma J."/>
        </authorList>
    </citation>
    <scope>NUCLEOTIDE SEQUENCE [LARGE SCALE GENOMIC DNA]</scope>
    <source>
        <strain evidence="3">JCM 14900</strain>
    </source>
</reference>
<dbReference type="RefSeq" id="WP_248152976.1">
    <property type="nucleotide sequence ID" value="NZ_BAAAOF010000006.1"/>
</dbReference>
<dbReference type="Gene3D" id="3.10.180.10">
    <property type="entry name" value="2,3-Dihydroxybiphenyl 1,2-Dioxygenase, domain 1"/>
    <property type="match status" value="1"/>
</dbReference>
<comment type="caution">
    <text evidence="2">The sequence shown here is derived from an EMBL/GenBank/DDBJ whole genome shotgun (WGS) entry which is preliminary data.</text>
</comment>
<evidence type="ECO:0000313" key="2">
    <source>
        <dbReference type="EMBL" id="GAA1936189.1"/>
    </source>
</evidence>
<dbReference type="InterPro" id="IPR037523">
    <property type="entry name" value="VOC_core"/>
</dbReference>
<dbReference type="Gene3D" id="3.40.50.360">
    <property type="match status" value="1"/>
</dbReference>
<dbReference type="PANTHER" id="PTHR30543:SF21">
    <property type="entry name" value="NAD(P)H-DEPENDENT FMN REDUCTASE LOT6"/>
    <property type="match status" value="1"/>
</dbReference>
<proteinExistence type="predicted"/>
<dbReference type="InterPro" id="IPR029068">
    <property type="entry name" value="Glyas_Bleomycin-R_OHBP_Dase"/>
</dbReference>
<dbReference type="Pfam" id="PF18029">
    <property type="entry name" value="Glyoxalase_6"/>
    <property type="match status" value="1"/>
</dbReference>
<name>A0ABP5B861_9MICO</name>
<dbReference type="SUPFAM" id="SSF52218">
    <property type="entry name" value="Flavoproteins"/>
    <property type="match status" value="1"/>
</dbReference>
<dbReference type="Proteomes" id="UP001501343">
    <property type="component" value="Unassembled WGS sequence"/>
</dbReference>
<accession>A0ABP5B861</accession>
<dbReference type="SUPFAM" id="SSF54593">
    <property type="entry name" value="Glyoxalase/Bleomycin resistance protein/Dihydroxybiphenyl dioxygenase"/>
    <property type="match status" value="1"/>
</dbReference>